<dbReference type="PROSITE" id="PS50893">
    <property type="entry name" value="ABC_TRANSPORTER_2"/>
    <property type="match status" value="1"/>
</dbReference>
<evidence type="ECO:0000256" key="4">
    <source>
        <dbReference type="ARBA" id="ARBA00022840"/>
    </source>
</evidence>
<accession>A0ABN3FJ22</accession>
<keyword evidence="1" id="KW-0813">Transport</keyword>
<keyword evidence="5" id="KW-1278">Translocase</keyword>
<dbReference type="SUPFAM" id="SSF52540">
    <property type="entry name" value="P-loop containing nucleoside triphosphate hydrolases"/>
    <property type="match status" value="1"/>
</dbReference>
<proteinExistence type="predicted"/>
<dbReference type="Proteomes" id="UP001501218">
    <property type="component" value="Unassembled WGS sequence"/>
</dbReference>
<organism evidence="9 10">
    <name type="scientific">Saccharopolyspora halophila</name>
    <dbReference type="NCBI Taxonomy" id="405551"/>
    <lineage>
        <taxon>Bacteria</taxon>
        <taxon>Bacillati</taxon>
        <taxon>Actinomycetota</taxon>
        <taxon>Actinomycetes</taxon>
        <taxon>Pseudonocardiales</taxon>
        <taxon>Pseudonocardiaceae</taxon>
        <taxon>Saccharopolyspora</taxon>
    </lineage>
</organism>
<gene>
    <name evidence="9" type="ORF">GCM10009854_03190</name>
</gene>
<keyword evidence="10" id="KW-1185">Reference proteome</keyword>
<reference evidence="9 10" key="1">
    <citation type="journal article" date="2019" name="Int. J. Syst. Evol. Microbiol.">
        <title>The Global Catalogue of Microorganisms (GCM) 10K type strain sequencing project: providing services to taxonomists for standard genome sequencing and annotation.</title>
        <authorList>
            <consortium name="The Broad Institute Genomics Platform"/>
            <consortium name="The Broad Institute Genome Sequencing Center for Infectious Disease"/>
            <person name="Wu L."/>
            <person name="Ma J."/>
        </authorList>
    </citation>
    <scope>NUCLEOTIDE SEQUENCE [LARGE SCALE GENOMIC DNA]</scope>
    <source>
        <strain evidence="9 10">JCM 16221</strain>
    </source>
</reference>
<evidence type="ECO:0000313" key="9">
    <source>
        <dbReference type="EMBL" id="GAA2331461.1"/>
    </source>
</evidence>
<dbReference type="InterPro" id="IPR050086">
    <property type="entry name" value="MetN_ABC_transporter-like"/>
</dbReference>
<dbReference type="InterPro" id="IPR017871">
    <property type="entry name" value="ABC_transporter-like_CS"/>
</dbReference>
<evidence type="ECO:0000256" key="5">
    <source>
        <dbReference type="ARBA" id="ARBA00022967"/>
    </source>
</evidence>
<dbReference type="SMART" id="SM00382">
    <property type="entry name" value="AAA"/>
    <property type="match status" value="1"/>
</dbReference>
<comment type="caution">
    <text evidence="9">The sequence shown here is derived from an EMBL/GenBank/DDBJ whole genome shotgun (WGS) entry which is preliminary data.</text>
</comment>
<dbReference type="EMBL" id="BAAARA010000001">
    <property type="protein sequence ID" value="GAA2331461.1"/>
    <property type="molecule type" value="Genomic_DNA"/>
</dbReference>
<dbReference type="InterPro" id="IPR003593">
    <property type="entry name" value="AAA+_ATPase"/>
</dbReference>
<name>A0ABN3FJ22_9PSEU</name>
<dbReference type="SMART" id="SM00930">
    <property type="entry name" value="NIL"/>
    <property type="match status" value="1"/>
</dbReference>
<dbReference type="Gene3D" id="3.40.50.300">
    <property type="entry name" value="P-loop containing nucleotide triphosphate hydrolases"/>
    <property type="match status" value="1"/>
</dbReference>
<evidence type="ECO:0000259" key="8">
    <source>
        <dbReference type="PROSITE" id="PS50893"/>
    </source>
</evidence>
<dbReference type="InterPro" id="IPR003439">
    <property type="entry name" value="ABC_transporter-like_ATP-bd"/>
</dbReference>
<dbReference type="InterPro" id="IPR045865">
    <property type="entry name" value="ACT-like_dom_sf"/>
</dbReference>
<dbReference type="Pfam" id="PF00005">
    <property type="entry name" value="ABC_tran"/>
    <property type="match status" value="1"/>
</dbReference>
<dbReference type="PROSITE" id="PS00211">
    <property type="entry name" value="ABC_TRANSPORTER_1"/>
    <property type="match status" value="1"/>
</dbReference>
<keyword evidence="3" id="KW-0547">Nucleotide-binding</keyword>
<evidence type="ECO:0000313" key="10">
    <source>
        <dbReference type="Proteomes" id="UP001501218"/>
    </source>
</evidence>
<evidence type="ECO:0000256" key="1">
    <source>
        <dbReference type="ARBA" id="ARBA00022448"/>
    </source>
</evidence>
<dbReference type="SUPFAM" id="SSF55021">
    <property type="entry name" value="ACT-like"/>
    <property type="match status" value="1"/>
</dbReference>
<keyword evidence="4 9" id="KW-0067">ATP-binding</keyword>
<evidence type="ECO:0000256" key="3">
    <source>
        <dbReference type="ARBA" id="ARBA00022741"/>
    </source>
</evidence>
<dbReference type="PANTHER" id="PTHR43166">
    <property type="entry name" value="AMINO ACID IMPORT ATP-BINDING PROTEIN"/>
    <property type="match status" value="1"/>
</dbReference>
<evidence type="ECO:0000256" key="7">
    <source>
        <dbReference type="ARBA" id="ARBA00023136"/>
    </source>
</evidence>
<protein>
    <submittedName>
        <fullName evidence="9">ATP-binding cassette domain-containing protein</fullName>
    </submittedName>
</protein>
<dbReference type="InterPro" id="IPR018449">
    <property type="entry name" value="NIL_domain"/>
</dbReference>
<feature type="domain" description="ABC transporter" evidence="8">
    <location>
        <begin position="6"/>
        <end position="245"/>
    </location>
</feature>
<dbReference type="GO" id="GO:0005524">
    <property type="term" value="F:ATP binding"/>
    <property type="evidence" value="ECO:0007669"/>
    <property type="project" value="UniProtKB-KW"/>
</dbReference>
<dbReference type="Pfam" id="PF09383">
    <property type="entry name" value="NIL"/>
    <property type="match status" value="1"/>
</dbReference>
<keyword evidence="6" id="KW-0029">Amino-acid transport</keyword>
<dbReference type="InterPro" id="IPR027417">
    <property type="entry name" value="P-loop_NTPase"/>
</dbReference>
<dbReference type="PANTHER" id="PTHR43166:SF30">
    <property type="entry name" value="METHIONINE IMPORT ATP-BINDING PROTEIN METN"/>
    <property type="match status" value="1"/>
</dbReference>
<keyword evidence="7" id="KW-0472">Membrane</keyword>
<evidence type="ECO:0000256" key="6">
    <source>
        <dbReference type="ARBA" id="ARBA00022970"/>
    </source>
</evidence>
<evidence type="ECO:0000256" key="2">
    <source>
        <dbReference type="ARBA" id="ARBA00022475"/>
    </source>
</evidence>
<keyword evidence="2" id="KW-1003">Cell membrane</keyword>
<sequence>MEQIVISVENLTKSFQHNGAAVRALDGVSMEVNPGSVCGVVGPSGAGKSTLARCIALLEKPDSGAIRVDGTDLVALEGRALRAARQQIGVVPQGDSLLRQRTAAGNVALPLEAAGISGPQRRTRVAELLDLVGLTDKASVYPDQLSGGQRQRIAVARALAAKPSVLLADEPTSALDPSTTDSVLTVLDRARSELGVTVLVVTHDMAVVRKVADDVAVLDGGRVAEHGKVLDLVADPGSQVSTSLLPATDQAEPLRPSASGGHDVVAEIVLVGFAAVGALLPEAGNRFGVDLAILGGGLTRLGDTPVAKFRIGLTGERSEAALNWMIERDAHVRRAPVCVDGVAAA</sequence>